<keyword evidence="10 21" id="KW-0904">Protein phosphatase</keyword>
<dbReference type="OrthoDB" id="2590500at2759"/>
<dbReference type="GO" id="GO:0008270">
    <property type="term" value="F:zinc ion binding"/>
    <property type="evidence" value="ECO:0007669"/>
    <property type="project" value="UniProtKB-KW"/>
</dbReference>
<name>A0A2I0UQ23_LIMLA</name>
<comment type="catalytic activity">
    <reaction evidence="19 21">
        <text>O-phospho-L-threonyl-[protein] + H2O = L-threonyl-[protein] + phosphate</text>
        <dbReference type="Rhea" id="RHEA:47004"/>
        <dbReference type="Rhea" id="RHEA-COMP:11060"/>
        <dbReference type="Rhea" id="RHEA-COMP:11605"/>
        <dbReference type="ChEBI" id="CHEBI:15377"/>
        <dbReference type="ChEBI" id="CHEBI:30013"/>
        <dbReference type="ChEBI" id="CHEBI:43474"/>
        <dbReference type="ChEBI" id="CHEBI:61977"/>
        <dbReference type="EC" id="3.1.3.16"/>
    </reaction>
</comment>
<dbReference type="PANTHER" id="PTHR14732">
    <property type="entry name" value="RNA POLYMERASE II SUBUNIT B1 CTD PHOSPHATASE RPAP2-RELATED"/>
    <property type="match status" value="1"/>
</dbReference>
<keyword evidence="8 21" id="KW-0378">Hydrolase</keyword>
<evidence type="ECO:0000256" key="6">
    <source>
        <dbReference type="ARBA" id="ARBA00022723"/>
    </source>
</evidence>
<proteinExistence type="inferred from homology"/>
<comment type="subcellular location">
    <subcellularLocation>
        <location evidence="2">Cytoplasm</location>
    </subcellularLocation>
    <subcellularLocation>
        <location evidence="1 21">Nucleus</location>
    </subcellularLocation>
</comment>
<dbReference type="PROSITE" id="PS51479">
    <property type="entry name" value="ZF_RTR1"/>
    <property type="match status" value="1"/>
</dbReference>
<dbReference type="GO" id="GO:0005634">
    <property type="term" value="C:nucleus"/>
    <property type="evidence" value="ECO:0007669"/>
    <property type="project" value="UniProtKB-SubCell"/>
</dbReference>
<dbReference type="FunFam" id="1.25.40.820:FF:000001">
    <property type="entry name" value="RNA polymerase II subunit B1 CTD phosphatase Rpap2"/>
    <property type="match status" value="1"/>
</dbReference>
<accession>A0A2I0UQ23</accession>
<evidence type="ECO:0000256" key="15">
    <source>
        <dbReference type="ARBA" id="ARBA00023242"/>
    </source>
</evidence>
<evidence type="ECO:0000256" key="16">
    <source>
        <dbReference type="ARBA" id="ARBA00025886"/>
    </source>
</evidence>
<evidence type="ECO:0000256" key="2">
    <source>
        <dbReference type="ARBA" id="ARBA00004496"/>
    </source>
</evidence>
<feature type="region of interest" description="Disordered" evidence="22">
    <location>
        <begin position="245"/>
        <end position="265"/>
    </location>
</feature>
<evidence type="ECO:0000256" key="12">
    <source>
        <dbReference type="ARBA" id="ARBA00023015"/>
    </source>
</evidence>
<dbReference type="GO" id="GO:0008420">
    <property type="term" value="F:RNA polymerase II CTD heptapeptide repeat phosphatase activity"/>
    <property type="evidence" value="ECO:0007669"/>
    <property type="project" value="UniProtKB-UniRule"/>
</dbReference>
<evidence type="ECO:0000256" key="7">
    <source>
        <dbReference type="ARBA" id="ARBA00022771"/>
    </source>
</evidence>
<evidence type="ECO:0000256" key="18">
    <source>
        <dbReference type="ARBA" id="ARBA00047761"/>
    </source>
</evidence>
<comment type="similarity">
    <text evidence="3 20 21">Belongs to the RPAP2 family.</text>
</comment>
<dbReference type="InterPro" id="IPR007308">
    <property type="entry name" value="Rtr1/RPAP2_dom"/>
</dbReference>
<reference evidence="25" key="1">
    <citation type="submission" date="2017-11" db="EMBL/GenBank/DDBJ databases">
        <authorList>
            <person name="Lima N.C."/>
            <person name="Parody-Merino A.M."/>
            <person name="Battley P.F."/>
            <person name="Fidler A.E."/>
            <person name="Prosdocimi F."/>
        </authorList>
    </citation>
    <scope>NUCLEOTIDE SEQUENCE [LARGE SCALE GENOMIC DNA]</scope>
</reference>
<keyword evidence="11" id="KW-0007">Acetylation</keyword>
<dbReference type="AlphaFoldDB" id="A0A2I0UQ23"/>
<keyword evidence="14" id="KW-0804">Transcription</keyword>
<evidence type="ECO:0000256" key="1">
    <source>
        <dbReference type="ARBA" id="ARBA00004123"/>
    </source>
</evidence>
<evidence type="ECO:0000256" key="20">
    <source>
        <dbReference type="PROSITE-ProRule" id="PRU00812"/>
    </source>
</evidence>
<feature type="compositionally biased region" description="Polar residues" evidence="22">
    <location>
        <begin position="218"/>
        <end position="232"/>
    </location>
</feature>
<evidence type="ECO:0000256" key="3">
    <source>
        <dbReference type="ARBA" id="ARBA00005676"/>
    </source>
</evidence>
<keyword evidence="13" id="KW-0175">Coiled coil</keyword>
<evidence type="ECO:0000256" key="4">
    <source>
        <dbReference type="ARBA" id="ARBA00022490"/>
    </source>
</evidence>
<feature type="domain" description="RTR1-type" evidence="23">
    <location>
        <begin position="73"/>
        <end position="156"/>
    </location>
</feature>
<dbReference type="EC" id="3.1.3.16" evidence="21"/>
<evidence type="ECO:0000256" key="13">
    <source>
        <dbReference type="ARBA" id="ARBA00023054"/>
    </source>
</evidence>
<evidence type="ECO:0000256" key="9">
    <source>
        <dbReference type="ARBA" id="ARBA00022833"/>
    </source>
</evidence>
<protein>
    <recommendedName>
        <fullName evidence="21">RNA polymerase II subunit B1 CTD phosphatase RPAP2 homolog</fullName>
        <ecNumber evidence="21">3.1.3.16</ecNumber>
    </recommendedName>
</protein>
<keyword evidence="4" id="KW-0963">Cytoplasm</keyword>
<evidence type="ECO:0000256" key="14">
    <source>
        <dbReference type="ARBA" id="ARBA00023163"/>
    </source>
</evidence>
<dbReference type="InterPro" id="IPR038534">
    <property type="entry name" value="Rtr1/RPAP2_sf"/>
</dbReference>
<dbReference type="GO" id="GO:0005737">
    <property type="term" value="C:cytoplasm"/>
    <property type="evidence" value="ECO:0007669"/>
    <property type="project" value="UniProtKB-SubCell"/>
</dbReference>
<dbReference type="Proteomes" id="UP000233556">
    <property type="component" value="Unassembled WGS sequence"/>
</dbReference>
<dbReference type="InterPro" id="IPR039693">
    <property type="entry name" value="Rtr1/RPAP2"/>
</dbReference>
<evidence type="ECO:0000256" key="17">
    <source>
        <dbReference type="ARBA" id="ARBA00045547"/>
    </source>
</evidence>
<comment type="function">
    <text evidence="17">Protein phosphatase that displays CTD phosphatase activity and regulates transcription of snRNA genes. Recognizes and binds phosphorylated 'Ser-7' of the C-terminal heptapeptide repeat domain (CTD) of the largest RNA polymerase II subunit POLR2A, and mediates dephosphorylation of 'Ser-5' of the CTD, thereby promoting transcription of snRNA genes. Downstream of EIF2AK3/PERK, dephosphorylates ERN1, a sensor for the endoplasmic reticulum unfolded protein response (UPR), to abort failed ER-stress adaptation and trigger apoptosis.</text>
</comment>
<feature type="region of interest" description="Disordered" evidence="22">
    <location>
        <begin position="190"/>
        <end position="232"/>
    </location>
</feature>
<dbReference type="EMBL" id="KZ505659">
    <property type="protein sequence ID" value="PKU48141.1"/>
    <property type="molecule type" value="Genomic_DNA"/>
</dbReference>
<keyword evidence="6 21" id="KW-0479">Metal-binding</keyword>
<dbReference type="GO" id="GO:0043175">
    <property type="term" value="F:RNA polymerase core enzyme binding"/>
    <property type="evidence" value="ECO:0007669"/>
    <property type="project" value="UniProtKB-UniRule"/>
</dbReference>
<keyword evidence="15 21" id="KW-0539">Nucleus</keyword>
<keyword evidence="12" id="KW-0805">Transcription regulation</keyword>
<evidence type="ECO:0000256" key="19">
    <source>
        <dbReference type="ARBA" id="ARBA00048336"/>
    </source>
</evidence>
<evidence type="ECO:0000256" key="11">
    <source>
        <dbReference type="ARBA" id="ARBA00022990"/>
    </source>
</evidence>
<keyword evidence="25" id="KW-1185">Reference proteome</keyword>
<dbReference type="PANTHER" id="PTHR14732:SF0">
    <property type="entry name" value="RNA POLYMERASE II SUBUNIT B1 CTD PHOSPHATASE RPAP2-RELATED"/>
    <property type="match status" value="1"/>
</dbReference>
<dbReference type="Pfam" id="PF04181">
    <property type="entry name" value="RPAP2_Rtr1"/>
    <property type="match status" value="1"/>
</dbReference>
<evidence type="ECO:0000259" key="23">
    <source>
        <dbReference type="PROSITE" id="PS51479"/>
    </source>
</evidence>
<keyword evidence="9 21" id="KW-0862">Zinc</keyword>
<evidence type="ECO:0000256" key="8">
    <source>
        <dbReference type="ARBA" id="ARBA00022801"/>
    </source>
</evidence>
<gene>
    <name evidence="24" type="ORF">llap_1517</name>
</gene>
<organism evidence="24 25">
    <name type="scientific">Limosa lapponica baueri</name>
    <dbReference type="NCBI Taxonomy" id="1758121"/>
    <lineage>
        <taxon>Eukaryota</taxon>
        <taxon>Metazoa</taxon>
        <taxon>Chordata</taxon>
        <taxon>Craniata</taxon>
        <taxon>Vertebrata</taxon>
        <taxon>Euteleostomi</taxon>
        <taxon>Archelosauria</taxon>
        <taxon>Archosauria</taxon>
        <taxon>Dinosauria</taxon>
        <taxon>Saurischia</taxon>
        <taxon>Theropoda</taxon>
        <taxon>Coelurosauria</taxon>
        <taxon>Aves</taxon>
        <taxon>Neognathae</taxon>
        <taxon>Neoaves</taxon>
        <taxon>Charadriiformes</taxon>
        <taxon>Scolopacidae</taxon>
        <taxon>Limosa</taxon>
    </lineage>
</organism>
<comment type="subunit">
    <text evidence="16">Associates with the RNA polymerase II complex. Interacts with transcribing RNA polymerase II phosphorylated on 'Ser-7' on CTD.</text>
</comment>
<evidence type="ECO:0000256" key="5">
    <source>
        <dbReference type="ARBA" id="ARBA00022553"/>
    </source>
</evidence>
<evidence type="ECO:0000256" key="21">
    <source>
        <dbReference type="RuleBase" id="RU367080"/>
    </source>
</evidence>
<evidence type="ECO:0000313" key="24">
    <source>
        <dbReference type="EMBL" id="PKU48141.1"/>
    </source>
</evidence>
<feature type="region of interest" description="Disordered" evidence="22">
    <location>
        <begin position="1"/>
        <end position="34"/>
    </location>
</feature>
<evidence type="ECO:0000256" key="22">
    <source>
        <dbReference type="SAM" id="MobiDB-lite"/>
    </source>
</evidence>
<keyword evidence="7 21" id="KW-0863">Zinc-finger</keyword>
<evidence type="ECO:0000313" key="25">
    <source>
        <dbReference type="Proteomes" id="UP000233556"/>
    </source>
</evidence>
<sequence length="628" mass="70553">MMAAGKPQGGVRGKPSRRRAGNKHSAAQNTEDATQRKAALEAALRKKIEFEKKALYIVEQLLEENITEDFLLNSGKCITPSHYKDIVDERSIIKLCGYPLCQNKLENVPKQKYRISTKTNRVYDITERKCFCSNFCYRASKYFEAQISKSPVWMREEEKPPDIELLKEGQSGQSGEEVKLCDEVIKASDIENPGISSNPCESGSHDTASDSSSDTEQEFVSSVLPGSQPSSANFAQQLHRNSILKKKHAQKAYSSPKTEDSDVVEATERLSNCKLDAQEETYAHSAHNEITAMPSKNTTLGKSSASGNYGNTCSGSEIVFLGVSKRGAEHLKRALANSKEYKRSELTDPANSKGSLLEVLKQTLTEWRTEETLKFLYGPDYTCLCSSECVSSANQENEELDEDDLDEADDLNTAAVGESENSLNYSLPFKSPGGIVKPVPSYEKLKEETEFLELRVKEFYKGRCILAEEALTHAQAEEDPNKDKDDLQEDLTFPLVDSNAQMQIRKRIVLEKLRKALPAVLGPLRITPGDVYTELKNLVKTFRLTNRNIIHKMPEWTLIAIVLLSVLSQTTPAFKNTQTSPVYTQFLTTLLEELHFRNEDLESLTRIFGKDCLLEWSDYENTQMYSSF</sequence>
<evidence type="ECO:0000256" key="10">
    <source>
        <dbReference type="ARBA" id="ARBA00022912"/>
    </source>
</evidence>
<reference evidence="25" key="2">
    <citation type="submission" date="2017-12" db="EMBL/GenBank/DDBJ databases">
        <title>Genome sequence of the Bar-tailed Godwit (Limosa lapponica baueri).</title>
        <authorList>
            <person name="Lima N.C.B."/>
            <person name="Parody-Merino A.M."/>
            <person name="Battley P.F."/>
            <person name="Fidler A.E."/>
            <person name="Prosdocimi F."/>
        </authorList>
    </citation>
    <scope>NUCLEOTIDE SEQUENCE [LARGE SCALE GENOMIC DNA]</scope>
</reference>
<comment type="catalytic activity">
    <reaction evidence="18 21">
        <text>O-phospho-L-seryl-[protein] + H2O = L-seryl-[protein] + phosphate</text>
        <dbReference type="Rhea" id="RHEA:20629"/>
        <dbReference type="Rhea" id="RHEA-COMP:9863"/>
        <dbReference type="Rhea" id="RHEA-COMP:11604"/>
        <dbReference type="ChEBI" id="CHEBI:15377"/>
        <dbReference type="ChEBI" id="CHEBI:29999"/>
        <dbReference type="ChEBI" id="CHEBI:43474"/>
        <dbReference type="ChEBI" id="CHEBI:83421"/>
        <dbReference type="EC" id="3.1.3.16"/>
    </reaction>
</comment>
<keyword evidence="5" id="KW-0597">Phosphoprotein</keyword>
<dbReference type="Gene3D" id="1.25.40.820">
    <property type="match status" value="1"/>
</dbReference>